<dbReference type="AlphaFoldDB" id="A0A4Z2EH17"/>
<evidence type="ECO:0000313" key="2">
    <source>
        <dbReference type="EMBL" id="TNN27592.1"/>
    </source>
</evidence>
<sequence length="210" mass="22596">MLRTWWEAIPSHSRKLSVGAGGAPGPWSGSGGRDSGAFPQRLASASKAARPSCALGALIWKNLCRVLFIALQLPLRRPGAERDGNRTGLTWASLCVFSRRSRGLQDPPTELHRPPGPSSSVSSAAAHKESSHCQERRDRSRARNQSRAERSGRSSRSSASSSSSRREVCRAAGPPGRCGAGSGPDSLNMSQNFKENRQNKERRGNGLPSR</sequence>
<dbReference type="Proteomes" id="UP000314294">
    <property type="component" value="Unassembled WGS sequence"/>
</dbReference>
<proteinExistence type="predicted"/>
<evidence type="ECO:0000256" key="1">
    <source>
        <dbReference type="SAM" id="MobiDB-lite"/>
    </source>
</evidence>
<keyword evidence="3" id="KW-1185">Reference proteome</keyword>
<feature type="compositionally biased region" description="Basic and acidic residues" evidence="1">
    <location>
        <begin position="126"/>
        <end position="138"/>
    </location>
</feature>
<accession>A0A4Z2EH17</accession>
<feature type="region of interest" description="Disordered" evidence="1">
    <location>
        <begin position="102"/>
        <end position="210"/>
    </location>
</feature>
<comment type="caution">
    <text evidence="2">The sequence shown here is derived from an EMBL/GenBank/DDBJ whole genome shotgun (WGS) entry which is preliminary data.</text>
</comment>
<feature type="compositionally biased region" description="Low complexity" evidence="1">
    <location>
        <begin position="154"/>
        <end position="163"/>
    </location>
</feature>
<feature type="compositionally biased region" description="Basic and acidic residues" evidence="1">
    <location>
        <begin position="194"/>
        <end position="204"/>
    </location>
</feature>
<organism evidence="2 3">
    <name type="scientific">Liparis tanakae</name>
    <name type="common">Tanaka's snailfish</name>
    <dbReference type="NCBI Taxonomy" id="230148"/>
    <lineage>
        <taxon>Eukaryota</taxon>
        <taxon>Metazoa</taxon>
        <taxon>Chordata</taxon>
        <taxon>Craniata</taxon>
        <taxon>Vertebrata</taxon>
        <taxon>Euteleostomi</taxon>
        <taxon>Actinopterygii</taxon>
        <taxon>Neopterygii</taxon>
        <taxon>Teleostei</taxon>
        <taxon>Neoteleostei</taxon>
        <taxon>Acanthomorphata</taxon>
        <taxon>Eupercaria</taxon>
        <taxon>Perciformes</taxon>
        <taxon>Cottioidei</taxon>
        <taxon>Cottales</taxon>
        <taxon>Liparidae</taxon>
        <taxon>Liparis</taxon>
    </lineage>
</organism>
<reference evidence="2 3" key="1">
    <citation type="submission" date="2019-03" db="EMBL/GenBank/DDBJ databases">
        <title>First draft genome of Liparis tanakae, snailfish: a comprehensive survey of snailfish specific genes.</title>
        <authorList>
            <person name="Kim W."/>
            <person name="Song I."/>
            <person name="Jeong J.-H."/>
            <person name="Kim D."/>
            <person name="Kim S."/>
            <person name="Ryu S."/>
            <person name="Song J.Y."/>
            <person name="Lee S.K."/>
        </authorList>
    </citation>
    <scope>NUCLEOTIDE SEQUENCE [LARGE SCALE GENOMIC DNA]</scope>
    <source>
        <tissue evidence="2">Muscle</tissue>
    </source>
</reference>
<evidence type="ECO:0000313" key="3">
    <source>
        <dbReference type="Proteomes" id="UP000314294"/>
    </source>
</evidence>
<feature type="region of interest" description="Disordered" evidence="1">
    <location>
        <begin position="16"/>
        <end position="35"/>
    </location>
</feature>
<dbReference type="EMBL" id="SRLO01008032">
    <property type="protein sequence ID" value="TNN27592.1"/>
    <property type="molecule type" value="Genomic_DNA"/>
</dbReference>
<feature type="compositionally biased region" description="Gly residues" evidence="1">
    <location>
        <begin position="19"/>
        <end position="34"/>
    </location>
</feature>
<name>A0A4Z2EH17_9TELE</name>
<gene>
    <name evidence="2" type="ORF">EYF80_062263</name>
</gene>
<protein>
    <submittedName>
        <fullName evidence="2">Uncharacterized protein</fullName>
    </submittedName>
</protein>